<feature type="compositionally biased region" description="Low complexity" evidence="2">
    <location>
        <begin position="223"/>
        <end position="235"/>
    </location>
</feature>
<sequence length="850" mass="91327">MAVNLAQAAKRYHRAGLRVLPAKLAEKRPAVGRWKQYQKRLPTDAEVSAWFANSHEALCILCGQVSGNASGGGGGATSGGGGGATSGGGEMIDFDAGGEKYDAWTQRIPPDLLAKLVIESTQHDGRHVYYLYGGEVCGNMKLAQRREGDKIVTLIETRGEGGLFLCAPTPGYKLIQGDLASPPVLTMAERDTLLQAAWDLTEYLPPVVDGPRNSTHITGSGNVGQRGRSSVGQGQLSADNPHSGEYPSDNGVVGQRAAMSVRPCGSLPEMGARPGDDFNHRGDVRAVLAEHGWVRTKGGENEYWRRPGKNAGTSATLKDGVFYVFSSNAAPFEPDRGYAPFAVYALLNHGGDYELAASSLAMKGYGGMVGNSLAGRADGPDMSGIERMSVAPGACPPDTPGSGHTLAMSDGQAEPVPEIADPGPLPDEMLRVPGLVSEVMDHTLATAPYPNQVMAFAGALSLMAFLAGRKVRDPGDNRTNLYLLGLAHSASGKDWPRKVNTKILHEVGLADALGERFASGEGIQDALFQTPTMLFQTDEIDGMLQSINKAKDARHEAIMSTLLTMYSSSNSVYPMRRKAGTPGKSPPGVIDQPCLVIFGTAIPNHYYEALSERMLTNGFFARMIILEAGARSSGQEPTIRDLPERVVEAADWWSKFHPGDRRGNLINVHPVPAVVEYSDQAKRLLVETREQAEAEYADAEAKCDSVGTTVWGRVSEQTRKLALLHAISENRQSPRIGADAVRWASAFVMHQTRRMLFMAAGHVSDNPFHAECLKAVEKLRNTPGNQLAHSVLLKRMKMDAKSFATLVETLVQQGDIEVSTASTHGRSMRAYRLVGGVKEACETRPGGERS</sequence>
<gene>
    <name evidence="4" type="ORF">Pan265_09020</name>
</gene>
<keyword evidence="1" id="KW-0175">Coiled coil</keyword>
<dbReference type="AlphaFoldDB" id="A0A518BVS6"/>
<dbReference type="InterPro" id="IPR025048">
    <property type="entry name" value="DUF3987"/>
</dbReference>
<protein>
    <recommendedName>
        <fullName evidence="3">DNA primase/polymerase bifunctional N-terminal domain-containing protein</fullName>
    </recommendedName>
</protein>
<name>A0A518BVS6_9BACT</name>
<dbReference type="Proteomes" id="UP000320386">
    <property type="component" value="Chromosome"/>
</dbReference>
<dbReference type="OrthoDB" id="247920at2"/>
<dbReference type="RefSeq" id="WP_145445198.1">
    <property type="nucleotide sequence ID" value="NZ_CP036280.1"/>
</dbReference>
<feature type="region of interest" description="Disordered" evidence="2">
    <location>
        <begin position="209"/>
        <end position="251"/>
    </location>
</feature>
<evidence type="ECO:0000256" key="2">
    <source>
        <dbReference type="SAM" id="MobiDB-lite"/>
    </source>
</evidence>
<dbReference type="KEGG" id="mcad:Pan265_09020"/>
<evidence type="ECO:0000313" key="5">
    <source>
        <dbReference type="Proteomes" id="UP000320386"/>
    </source>
</evidence>
<reference evidence="4 5" key="1">
    <citation type="submission" date="2019-02" db="EMBL/GenBank/DDBJ databases">
        <title>Deep-cultivation of Planctomycetes and their phenomic and genomic characterization uncovers novel biology.</title>
        <authorList>
            <person name="Wiegand S."/>
            <person name="Jogler M."/>
            <person name="Boedeker C."/>
            <person name="Pinto D."/>
            <person name="Vollmers J."/>
            <person name="Rivas-Marin E."/>
            <person name="Kohn T."/>
            <person name="Peeters S.H."/>
            <person name="Heuer A."/>
            <person name="Rast P."/>
            <person name="Oberbeckmann S."/>
            <person name="Bunk B."/>
            <person name="Jeske O."/>
            <person name="Meyerdierks A."/>
            <person name="Storesund J.E."/>
            <person name="Kallscheuer N."/>
            <person name="Luecker S."/>
            <person name="Lage O.M."/>
            <person name="Pohl T."/>
            <person name="Merkel B.J."/>
            <person name="Hornburger P."/>
            <person name="Mueller R.-W."/>
            <person name="Bruemmer F."/>
            <person name="Labrenz M."/>
            <person name="Spormann A.M."/>
            <person name="Op den Camp H."/>
            <person name="Overmann J."/>
            <person name="Amann R."/>
            <person name="Jetten M.S.M."/>
            <person name="Mascher T."/>
            <person name="Medema M.H."/>
            <person name="Devos D.P."/>
            <person name="Kaster A.-K."/>
            <person name="Ovreas L."/>
            <person name="Rohde M."/>
            <person name="Galperin M.Y."/>
            <person name="Jogler C."/>
        </authorList>
    </citation>
    <scope>NUCLEOTIDE SEQUENCE [LARGE SCALE GENOMIC DNA]</scope>
    <source>
        <strain evidence="4 5">Pan265</strain>
    </source>
</reference>
<dbReference type="Pfam" id="PF09250">
    <property type="entry name" value="Prim-Pol"/>
    <property type="match status" value="1"/>
</dbReference>
<dbReference type="EMBL" id="CP036280">
    <property type="protein sequence ID" value="QDU71057.1"/>
    <property type="molecule type" value="Genomic_DNA"/>
</dbReference>
<evidence type="ECO:0000259" key="3">
    <source>
        <dbReference type="Pfam" id="PF09250"/>
    </source>
</evidence>
<accession>A0A518BVS6</accession>
<dbReference type="SUPFAM" id="SSF56747">
    <property type="entry name" value="Prim-pol domain"/>
    <property type="match status" value="1"/>
</dbReference>
<keyword evidence="5" id="KW-1185">Reference proteome</keyword>
<proteinExistence type="predicted"/>
<feature type="coiled-coil region" evidence="1">
    <location>
        <begin position="682"/>
        <end position="709"/>
    </location>
</feature>
<dbReference type="InterPro" id="IPR015330">
    <property type="entry name" value="DNA_primase/pol_bifunc_N"/>
</dbReference>
<dbReference type="Gene3D" id="3.30.720.160">
    <property type="entry name" value="Bifunctional DNA primase/polymerase, N-terminal"/>
    <property type="match status" value="1"/>
</dbReference>
<dbReference type="Pfam" id="PF13148">
    <property type="entry name" value="DUF3987"/>
    <property type="match status" value="1"/>
</dbReference>
<evidence type="ECO:0000313" key="4">
    <source>
        <dbReference type="EMBL" id="QDU71057.1"/>
    </source>
</evidence>
<evidence type="ECO:0000256" key="1">
    <source>
        <dbReference type="SAM" id="Coils"/>
    </source>
</evidence>
<organism evidence="4 5">
    <name type="scientific">Mucisphaera calidilacus</name>
    <dbReference type="NCBI Taxonomy" id="2527982"/>
    <lineage>
        <taxon>Bacteria</taxon>
        <taxon>Pseudomonadati</taxon>
        <taxon>Planctomycetota</taxon>
        <taxon>Phycisphaerae</taxon>
        <taxon>Phycisphaerales</taxon>
        <taxon>Phycisphaeraceae</taxon>
        <taxon>Mucisphaera</taxon>
    </lineage>
</organism>
<feature type="domain" description="DNA primase/polymerase bifunctional N-terminal" evidence="3">
    <location>
        <begin position="9"/>
        <end position="170"/>
    </location>
</feature>